<dbReference type="HOGENOM" id="CLU_2573611_0_0_1"/>
<organism evidence="2 3">
    <name type="scientific">Botryotinia fuckeliana (strain T4)</name>
    <name type="common">Noble rot fungus</name>
    <name type="synonym">Botrytis cinerea</name>
    <dbReference type="NCBI Taxonomy" id="999810"/>
    <lineage>
        <taxon>Eukaryota</taxon>
        <taxon>Fungi</taxon>
        <taxon>Dikarya</taxon>
        <taxon>Ascomycota</taxon>
        <taxon>Pezizomycotina</taxon>
        <taxon>Leotiomycetes</taxon>
        <taxon>Helotiales</taxon>
        <taxon>Sclerotiniaceae</taxon>
        <taxon>Botrytis</taxon>
    </lineage>
</organism>
<evidence type="ECO:0000313" key="2">
    <source>
        <dbReference type="EMBL" id="CCD49182.1"/>
    </source>
</evidence>
<gene>
    <name evidence="2" type="ORF">BofuT4_P030580.1</name>
</gene>
<feature type="chain" id="PRO_5003440380" evidence="1">
    <location>
        <begin position="27"/>
        <end position="81"/>
    </location>
</feature>
<reference evidence="3" key="1">
    <citation type="journal article" date="2011" name="PLoS Genet.">
        <title>Genomic analysis of the necrotrophic fungal pathogens Sclerotinia sclerotiorum and Botrytis cinerea.</title>
        <authorList>
            <person name="Amselem J."/>
            <person name="Cuomo C.A."/>
            <person name="van Kan J.A."/>
            <person name="Viaud M."/>
            <person name="Benito E.P."/>
            <person name="Couloux A."/>
            <person name="Coutinho P.M."/>
            <person name="de Vries R.P."/>
            <person name="Dyer P.S."/>
            <person name="Fillinger S."/>
            <person name="Fournier E."/>
            <person name="Gout L."/>
            <person name="Hahn M."/>
            <person name="Kohn L."/>
            <person name="Lapalu N."/>
            <person name="Plummer K.M."/>
            <person name="Pradier J.M."/>
            <person name="Quevillon E."/>
            <person name="Sharon A."/>
            <person name="Simon A."/>
            <person name="ten Have A."/>
            <person name="Tudzynski B."/>
            <person name="Tudzynski P."/>
            <person name="Wincker P."/>
            <person name="Andrew M."/>
            <person name="Anthouard V."/>
            <person name="Beever R.E."/>
            <person name="Beffa R."/>
            <person name="Benoit I."/>
            <person name="Bouzid O."/>
            <person name="Brault B."/>
            <person name="Chen Z."/>
            <person name="Choquer M."/>
            <person name="Collemare J."/>
            <person name="Cotton P."/>
            <person name="Danchin E.G."/>
            <person name="Da Silva C."/>
            <person name="Gautier A."/>
            <person name="Giraud C."/>
            <person name="Giraud T."/>
            <person name="Gonzalez C."/>
            <person name="Grossetete S."/>
            <person name="Guldener U."/>
            <person name="Henrissat B."/>
            <person name="Howlett B.J."/>
            <person name="Kodira C."/>
            <person name="Kretschmer M."/>
            <person name="Lappartient A."/>
            <person name="Leroch M."/>
            <person name="Levis C."/>
            <person name="Mauceli E."/>
            <person name="Neuveglise C."/>
            <person name="Oeser B."/>
            <person name="Pearson M."/>
            <person name="Poulain J."/>
            <person name="Poussereau N."/>
            <person name="Quesneville H."/>
            <person name="Rascle C."/>
            <person name="Schumacher J."/>
            <person name="Segurens B."/>
            <person name="Sexton A."/>
            <person name="Silva E."/>
            <person name="Sirven C."/>
            <person name="Soanes D.M."/>
            <person name="Talbot N.J."/>
            <person name="Templeton M."/>
            <person name="Yandava C."/>
            <person name="Yarden O."/>
            <person name="Zeng Q."/>
            <person name="Rollins J.A."/>
            <person name="Lebrun M.H."/>
            <person name="Dickman M."/>
        </authorList>
    </citation>
    <scope>NUCLEOTIDE SEQUENCE [LARGE SCALE GENOMIC DNA]</scope>
    <source>
        <strain evidence="3">T4</strain>
    </source>
</reference>
<accession>G2Y9A6</accession>
<sequence length="81" mass="8880">MGGGLGSGKWPLSISWLVAAWMRVLREGGVMLFSSLGMPSHAEVRLLRKDRSAARCVLYVEVIEEGQIECQLYGCSIHCIA</sequence>
<protein>
    <submittedName>
        <fullName evidence="2">Uncharacterized protein</fullName>
    </submittedName>
</protein>
<evidence type="ECO:0000313" key="3">
    <source>
        <dbReference type="Proteomes" id="UP000008177"/>
    </source>
</evidence>
<evidence type="ECO:0000256" key="1">
    <source>
        <dbReference type="SAM" id="SignalP"/>
    </source>
</evidence>
<keyword evidence="1" id="KW-0732">Signal</keyword>
<dbReference type="EMBL" id="FQ790300">
    <property type="protein sequence ID" value="CCD49182.1"/>
    <property type="molecule type" value="Genomic_DNA"/>
</dbReference>
<dbReference type="Proteomes" id="UP000008177">
    <property type="component" value="Unplaced contigs"/>
</dbReference>
<dbReference type="AlphaFoldDB" id="G2Y9A6"/>
<name>G2Y9A6_BOTF4</name>
<dbReference type="InParanoid" id="G2Y9A6"/>
<proteinExistence type="predicted"/>
<feature type="signal peptide" evidence="1">
    <location>
        <begin position="1"/>
        <end position="26"/>
    </location>
</feature>